<organism evidence="1 2">
    <name type="scientific">Hymenobacter fodinae</name>
    <dbReference type="NCBI Taxonomy" id="2510796"/>
    <lineage>
        <taxon>Bacteria</taxon>
        <taxon>Pseudomonadati</taxon>
        <taxon>Bacteroidota</taxon>
        <taxon>Cytophagia</taxon>
        <taxon>Cytophagales</taxon>
        <taxon>Hymenobacteraceae</taxon>
        <taxon>Hymenobacter</taxon>
    </lineage>
</organism>
<evidence type="ECO:0000313" key="1">
    <source>
        <dbReference type="EMBL" id="TGE05567.1"/>
    </source>
</evidence>
<accession>A0A4Z0P5B3</accession>
<proteinExistence type="predicted"/>
<gene>
    <name evidence="1" type="ORF">EU556_19905</name>
</gene>
<comment type="caution">
    <text evidence="1">The sequence shown here is derived from an EMBL/GenBank/DDBJ whole genome shotgun (WGS) entry which is preliminary data.</text>
</comment>
<name>A0A4Z0P5B3_9BACT</name>
<evidence type="ECO:0000313" key="2">
    <source>
        <dbReference type="Proteomes" id="UP000298337"/>
    </source>
</evidence>
<keyword evidence="2" id="KW-1185">Reference proteome</keyword>
<sequence>MPALLKINLPIRDTTGHLHLVSFKMTRQLFEVPSARITMLRDVLQSYGVTPPEDVELTPISEDQDEYTAVEEYAVG</sequence>
<dbReference type="AlphaFoldDB" id="A0A4Z0P5B3"/>
<dbReference type="EMBL" id="SRLA01000004">
    <property type="protein sequence ID" value="TGE05567.1"/>
    <property type="molecule type" value="Genomic_DNA"/>
</dbReference>
<dbReference type="Proteomes" id="UP000298337">
    <property type="component" value="Unassembled WGS sequence"/>
</dbReference>
<reference evidence="1 2" key="1">
    <citation type="submission" date="2019-04" db="EMBL/GenBank/DDBJ databases">
        <authorList>
            <person name="Feng G."/>
            <person name="Zhang J."/>
            <person name="Zhu H."/>
        </authorList>
    </citation>
    <scope>NUCLEOTIDE SEQUENCE [LARGE SCALE GENOMIC DNA]</scope>
    <source>
        <strain evidence="1 2">92R-1</strain>
    </source>
</reference>
<dbReference type="RefSeq" id="WP_135435880.1">
    <property type="nucleotide sequence ID" value="NZ_SRLA01000004.1"/>
</dbReference>
<protein>
    <submittedName>
        <fullName evidence="1">Uncharacterized protein</fullName>
    </submittedName>
</protein>